<gene>
    <name evidence="2" type="ORF">F0P94_09125</name>
</gene>
<dbReference type="PROSITE" id="PS50206">
    <property type="entry name" value="RHODANESE_3"/>
    <property type="match status" value="1"/>
</dbReference>
<accession>A0A5N1J2T5</accession>
<reference evidence="2 3" key="1">
    <citation type="submission" date="2019-09" db="EMBL/GenBank/DDBJ databases">
        <title>Genome sequence of Adhaeribacter sp. M2.</title>
        <authorList>
            <person name="Srinivasan S."/>
        </authorList>
    </citation>
    <scope>NUCLEOTIDE SEQUENCE [LARGE SCALE GENOMIC DNA]</scope>
    <source>
        <strain evidence="2 3">M2</strain>
    </source>
</reference>
<keyword evidence="3" id="KW-1185">Reference proteome</keyword>
<dbReference type="Gene3D" id="3.40.250.10">
    <property type="entry name" value="Rhodanese-like domain"/>
    <property type="match status" value="1"/>
</dbReference>
<dbReference type="SUPFAM" id="SSF52821">
    <property type="entry name" value="Rhodanese/Cell cycle control phosphatase"/>
    <property type="match status" value="1"/>
</dbReference>
<dbReference type="PANTHER" id="PTHR43031">
    <property type="entry name" value="FAD-DEPENDENT OXIDOREDUCTASE"/>
    <property type="match status" value="1"/>
</dbReference>
<feature type="domain" description="Rhodanese" evidence="1">
    <location>
        <begin position="15"/>
        <end position="97"/>
    </location>
</feature>
<evidence type="ECO:0000259" key="1">
    <source>
        <dbReference type="PROSITE" id="PS50206"/>
    </source>
</evidence>
<dbReference type="InterPro" id="IPR036873">
    <property type="entry name" value="Rhodanese-like_dom_sf"/>
</dbReference>
<dbReference type="SMART" id="SM00450">
    <property type="entry name" value="RHOD"/>
    <property type="match status" value="1"/>
</dbReference>
<dbReference type="InterPro" id="IPR001763">
    <property type="entry name" value="Rhodanese-like_dom"/>
</dbReference>
<protein>
    <submittedName>
        <fullName evidence="2">Rhodanese-like domain-containing protein</fullName>
    </submittedName>
</protein>
<dbReference type="Pfam" id="PF00581">
    <property type="entry name" value="Rhodanese"/>
    <property type="match status" value="1"/>
</dbReference>
<sequence length="97" mass="10828">MNDITVTELKERLAKGEKPLIVDVREDWEYQEQNIGGLHIPLGSLPDKLDELEDHKNDEIIVHCRSGARSASAKAFLQQQGFTNVRNLVGGILAYNG</sequence>
<dbReference type="EMBL" id="VTWT01000004">
    <property type="protein sequence ID" value="KAA9338942.1"/>
    <property type="molecule type" value="Genomic_DNA"/>
</dbReference>
<dbReference type="InterPro" id="IPR050229">
    <property type="entry name" value="GlpE_sulfurtransferase"/>
</dbReference>
<dbReference type="PANTHER" id="PTHR43031:SF17">
    <property type="entry name" value="SULFURTRANSFERASE YTWF-RELATED"/>
    <property type="match status" value="1"/>
</dbReference>
<organism evidence="2 3">
    <name type="scientific">Adhaeribacter soli</name>
    <dbReference type="NCBI Taxonomy" id="2607655"/>
    <lineage>
        <taxon>Bacteria</taxon>
        <taxon>Pseudomonadati</taxon>
        <taxon>Bacteroidota</taxon>
        <taxon>Cytophagia</taxon>
        <taxon>Cytophagales</taxon>
        <taxon>Hymenobacteraceae</taxon>
        <taxon>Adhaeribacter</taxon>
    </lineage>
</organism>
<evidence type="ECO:0000313" key="2">
    <source>
        <dbReference type="EMBL" id="KAA9338942.1"/>
    </source>
</evidence>
<proteinExistence type="predicted"/>
<dbReference type="AlphaFoldDB" id="A0A5N1J2T5"/>
<evidence type="ECO:0000313" key="3">
    <source>
        <dbReference type="Proteomes" id="UP000326570"/>
    </source>
</evidence>
<dbReference type="RefSeq" id="WP_150903576.1">
    <property type="nucleotide sequence ID" value="NZ_VTWT01000004.1"/>
</dbReference>
<comment type="caution">
    <text evidence="2">The sequence shown here is derived from an EMBL/GenBank/DDBJ whole genome shotgun (WGS) entry which is preliminary data.</text>
</comment>
<dbReference type="CDD" id="cd00158">
    <property type="entry name" value="RHOD"/>
    <property type="match status" value="1"/>
</dbReference>
<name>A0A5N1J2T5_9BACT</name>
<dbReference type="Proteomes" id="UP000326570">
    <property type="component" value="Unassembled WGS sequence"/>
</dbReference>